<dbReference type="EMBL" id="JBJHZY010000002">
    <property type="protein sequence ID" value="MFL0269031.1"/>
    <property type="molecule type" value="Genomic_DNA"/>
</dbReference>
<keyword evidence="2" id="KW-1185">Reference proteome</keyword>
<comment type="caution">
    <text evidence="1">The sequence shown here is derived from an EMBL/GenBank/DDBJ whole genome shotgun (WGS) entry which is preliminary data.</text>
</comment>
<proteinExistence type="predicted"/>
<reference evidence="1 2" key="1">
    <citation type="submission" date="2024-11" db="EMBL/GenBank/DDBJ databases">
        <authorList>
            <person name="Heng Y.C."/>
            <person name="Lim A.C.H."/>
            <person name="Lee J.K.Y."/>
            <person name="Kittelmann S."/>
        </authorList>
    </citation>
    <scope>NUCLEOTIDE SEQUENCE [LARGE SCALE GENOMIC DNA]</scope>
    <source>
        <strain evidence="1 2">WILCCON 0202</strain>
    </source>
</reference>
<sequence length="94" mass="10835">MDKMYIFPPYSTPKDILKKDGIKTSNSHFNIEVSDSVNMIGFVKADRLVRFVELPRNYGGVDLTNYIKFNREETKFNIVQDKKAILFIKGKIGS</sequence>
<evidence type="ECO:0000313" key="1">
    <source>
        <dbReference type="EMBL" id="MFL0269031.1"/>
    </source>
</evidence>
<gene>
    <name evidence="1" type="ORF">ACJDUH_13110</name>
</gene>
<organism evidence="1 2">
    <name type="scientific">Candidatus Clostridium radicumherbarum</name>
    <dbReference type="NCBI Taxonomy" id="3381662"/>
    <lineage>
        <taxon>Bacteria</taxon>
        <taxon>Bacillati</taxon>
        <taxon>Bacillota</taxon>
        <taxon>Clostridia</taxon>
        <taxon>Eubacteriales</taxon>
        <taxon>Clostridiaceae</taxon>
        <taxon>Clostridium</taxon>
    </lineage>
</organism>
<dbReference type="RefSeq" id="WP_406765650.1">
    <property type="nucleotide sequence ID" value="NZ_JBJHZY010000002.1"/>
</dbReference>
<evidence type="ECO:0000313" key="2">
    <source>
        <dbReference type="Proteomes" id="UP001623661"/>
    </source>
</evidence>
<name>A0ABW8TTL3_9CLOT</name>
<accession>A0ABW8TTL3</accession>
<dbReference type="Proteomes" id="UP001623661">
    <property type="component" value="Unassembled WGS sequence"/>
</dbReference>
<protein>
    <submittedName>
        <fullName evidence="1">Uncharacterized protein</fullName>
    </submittedName>
</protein>